<gene>
    <name evidence="1" type="ordered locus">PACID_15300</name>
</gene>
<proteinExistence type="predicted"/>
<dbReference type="Proteomes" id="UP000000214">
    <property type="component" value="Chromosome"/>
</dbReference>
<dbReference type="EMBL" id="CP003493">
    <property type="protein sequence ID" value="AFV89343.1"/>
    <property type="molecule type" value="Genomic_DNA"/>
</dbReference>
<evidence type="ECO:0000313" key="2">
    <source>
        <dbReference type="Proteomes" id="UP000000214"/>
    </source>
</evidence>
<sequence length="160" mass="17438">MRTNDTFIPQAVGGEPCRLPPDRYVDSMPCDPDLIVDLGRVVWAAARLHAGVRDAINRHKGEPSDEPFEATLGKAVRELEELSESAGRDDQVRWADEIGRPAAKMRDAVVHGVTFTAEDGKQAIRATGSHIAAGRPARYSTADLRETVRHLIGASMSLPE</sequence>
<protein>
    <submittedName>
        <fullName evidence="1">Uncharacterized protein</fullName>
    </submittedName>
</protein>
<dbReference type="HOGENOM" id="CLU_1674951_0_0_11"/>
<accession>K7RWM3</accession>
<name>K7RWM3_ACIA4</name>
<evidence type="ECO:0000313" key="1">
    <source>
        <dbReference type="EMBL" id="AFV89343.1"/>
    </source>
</evidence>
<dbReference type="RefSeq" id="WP_015070249.1">
    <property type="nucleotide sequence ID" value="NC_019395.1"/>
</dbReference>
<organism evidence="1 2">
    <name type="scientific">Acidipropionibacterium acidipropionici (strain ATCC 4875 / DSM 20272 / JCM 6432 / NBRC 12425 / NCIMB 8070 / 4)</name>
    <name type="common">Propionibacterium acidipropionici</name>
    <dbReference type="NCBI Taxonomy" id="1171373"/>
    <lineage>
        <taxon>Bacteria</taxon>
        <taxon>Bacillati</taxon>
        <taxon>Actinomycetota</taxon>
        <taxon>Actinomycetes</taxon>
        <taxon>Propionibacteriales</taxon>
        <taxon>Propionibacteriaceae</taxon>
        <taxon>Acidipropionibacterium</taxon>
    </lineage>
</organism>
<dbReference type="AlphaFoldDB" id="K7RWM3"/>
<dbReference type="PATRIC" id="fig|1171373.8.peg.1514"/>
<reference evidence="1 2" key="1">
    <citation type="journal article" date="2012" name="BMC Genomics">
        <title>The genome sequence of Propionibacterium acidipropionici provides insights into its biotechnological and industrial potential.</title>
        <authorList>
            <person name="Parizzi L.P."/>
            <person name="Grassi M.C."/>
            <person name="Llerena L.A."/>
            <person name="Carazzolle M.F."/>
            <person name="Queiroz V.L."/>
            <person name="Lunardi I."/>
            <person name="Zeidler A.F."/>
            <person name="Teixeira P.J."/>
            <person name="Mieczkowski P."/>
            <person name="Rincones J."/>
            <person name="Pereira G.A."/>
        </authorList>
    </citation>
    <scope>NUCLEOTIDE SEQUENCE [LARGE SCALE GENOMIC DNA]</scope>
    <source>
        <strain evidence="2">ATCC 4875 / DSM 20272 / JCM 6432 / NBRC 12425 / NCIMB 8070</strain>
    </source>
</reference>
<dbReference type="KEGG" id="pbo:PACID_15300"/>